<dbReference type="EMBL" id="PFFQ01000044">
    <property type="protein sequence ID" value="PIW15807.1"/>
    <property type="molecule type" value="Genomic_DNA"/>
</dbReference>
<keyword evidence="1" id="KW-0732">Signal</keyword>
<protein>
    <recommendedName>
        <fullName evidence="4">DUF1795 domain-containing protein</fullName>
    </recommendedName>
</protein>
<name>A0A2M7G214_9BACT</name>
<sequence length="191" mass="21554">MSLFFRKFLVYPLGLLLLLPALAQPPRAQASSQPQETLVPLQQPVLSLRLPAGWRLQTEASPWWGSQTEMARFAPPETSQGLPELIISQENMIGAPLALLPEHLPSAYAQIYPDWKLYTTSPQPFGRQDQYLIAGYLRKGEMELGMVQVFLFYTSEQAYLLTFLCQAPDLPSHYDHFAEIAAQTHPIKTPD</sequence>
<evidence type="ECO:0000256" key="1">
    <source>
        <dbReference type="SAM" id="SignalP"/>
    </source>
</evidence>
<comment type="caution">
    <text evidence="2">The sequence shown here is derived from an EMBL/GenBank/DDBJ whole genome shotgun (WGS) entry which is preliminary data.</text>
</comment>
<proteinExistence type="predicted"/>
<dbReference type="AlphaFoldDB" id="A0A2M7G214"/>
<evidence type="ECO:0000313" key="2">
    <source>
        <dbReference type="EMBL" id="PIW15807.1"/>
    </source>
</evidence>
<reference evidence="2 3" key="1">
    <citation type="submission" date="2017-09" db="EMBL/GenBank/DDBJ databases">
        <title>Depth-based differentiation of microbial function through sediment-hosted aquifers and enrichment of novel symbionts in the deep terrestrial subsurface.</title>
        <authorList>
            <person name="Probst A.J."/>
            <person name="Ladd B."/>
            <person name="Jarett J.K."/>
            <person name="Geller-Mcgrath D.E."/>
            <person name="Sieber C.M."/>
            <person name="Emerson J.B."/>
            <person name="Anantharaman K."/>
            <person name="Thomas B.C."/>
            <person name="Malmstrom R."/>
            <person name="Stieglmeier M."/>
            <person name="Klingl A."/>
            <person name="Woyke T."/>
            <person name="Ryan C.M."/>
            <person name="Banfield J.F."/>
        </authorList>
    </citation>
    <scope>NUCLEOTIDE SEQUENCE [LARGE SCALE GENOMIC DNA]</scope>
    <source>
        <strain evidence="2">CG17_big_fil_post_rev_8_21_14_2_50_48_46</strain>
    </source>
</reference>
<feature type="chain" id="PRO_5014663282" description="DUF1795 domain-containing protein" evidence="1">
    <location>
        <begin position="24"/>
        <end position="191"/>
    </location>
</feature>
<feature type="signal peptide" evidence="1">
    <location>
        <begin position="1"/>
        <end position="23"/>
    </location>
</feature>
<evidence type="ECO:0000313" key="3">
    <source>
        <dbReference type="Proteomes" id="UP000231019"/>
    </source>
</evidence>
<gene>
    <name evidence="2" type="ORF">COW36_15790</name>
</gene>
<accession>A0A2M7G214</accession>
<evidence type="ECO:0008006" key="4">
    <source>
        <dbReference type="Google" id="ProtNLM"/>
    </source>
</evidence>
<organism evidence="2 3">
    <name type="scientific">bacterium (Candidatus Blackallbacteria) CG17_big_fil_post_rev_8_21_14_2_50_48_46</name>
    <dbReference type="NCBI Taxonomy" id="2014261"/>
    <lineage>
        <taxon>Bacteria</taxon>
        <taxon>Candidatus Blackallbacteria</taxon>
    </lineage>
</organism>
<dbReference type="Proteomes" id="UP000231019">
    <property type="component" value="Unassembled WGS sequence"/>
</dbReference>